<comment type="similarity">
    <text evidence="1">Belongs to the helicase family. UvrD subfamily.</text>
</comment>
<dbReference type="InterPro" id="IPR044876">
    <property type="entry name" value="HRDC_dom_sf"/>
</dbReference>
<evidence type="ECO:0000259" key="12">
    <source>
        <dbReference type="PROSITE" id="PS50967"/>
    </source>
</evidence>
<accession>A0A6J6UNH3</accession>
<dbReference type="PANTHER" id="PTHR11070">
    <property type="entry name" value="UVRD / RECB / PCRA DNA HELICASE FAMILY MEMBER"/>
    <property type="match status" value="1"/>
</dbReference>
<dbReference type="AlphaFoldDB" id="A0A6J6UNH3"/>
<gene>
    <name evidence="14" type="ORF">UFOPK2806_01684</name>
    <name evidence="15" type="ORF">UFOPK4306_01949</name>
</gene>
<dbReference type="Gene3D" id="1.10.10.160">
    <property type="match status" value="1"/>
</dbReference>
<feature type="domain" description="UvrD-like helicase ATP-binding" evidence="13">
    <location>
        <begin position="20"/>
        <end position="295"/>
    </location>
</feature>
<dbReference type="Gene3D" id="1.10.486.10">
    <property type="entry name" value="PCRA, domain 4"/>
    <property type="match status" value="1"/>
</dbReference>
<dbReference type="GO" id="GO:0043138">
    <property type="term" value="F:3'-5' DNA helicase activity"/>
    <property type="evidence" value="ECO:0007669"/>
    <property type="project" value="UniProtKB-EC"/>
</dbReference>
<dbReference type="GO" id="GO:0016787">
    <property type="term" value="F:hydrolase activity"/>
    <property type="evidence" value="ECO:0007669"/>
    <property type="project" value="UniProtKB-KW"/>
</dbReference>
<dbReference type="Pfam" id="PF00580">
    <property type="entry name" value="UvrD-helicase"/>
    <property type="match status" value="1"/>
</dbReference>
<evidence type="ECO:0000313" key="14">
    <source>
        <dbReference type="EMBL" id="CAB4761340.1"/>
    </source>
</evidence>
<dbReference type="GO" id="GO:0005829">
    <property type="term" value="C:cytosol"/>
    <property type="evidence" value="ECO:0007669"/>
    <property type="project" value="TreeGrafter"/>
</dbReference>
<keyword evidence="4" id="KW-0347">Helicase</keyword>
<dbReference type="GO" id="GO:0009338">
    <property type="term" value="C:exodeoxyribonuclease V complex"/>
    <property type="evidence" value="ECO:0007669"/>
    <property type="project" value="TreeGrafter"/>
</dbReference>
<dbReference type="SMART" id="SM00341">
    <property type="entry name" value="HRDC"/>
    <property type="match status" value="1"/>
</dbReference>
<evidence type="ECO:0000256" key="11">
    <source>
        <dbReference type="SAM" id="MobiDB-lite"/>
    </source>
</evidence>
<feature type="domain" description="HRDC" evidence="12">
    <location>
        <begin position="600"/>
        <end position="680"/>
    </location>
</feature>
<dbReference type="PROSITE" id="PS50967">
    <property type="entry name" value="HRDC"/>
    <property type="match status" value="1"/>
</dbReference>
<dbReference type="PROSITE" id="PS51198">
    <property type="entry name" value="UVRD_HELICASE_ATP_BIND"/>
    <property type="match status" value="1"/>
</dbReference>
<keyword evidence="3" id="KW-0378">Hydrolase</keyword>
<reference evidence="14" key="1">
    <citation type="submission" date="2020-05" db="EMBL/GenBank/DDBJ databases">
        <authorList>
            <person name="Chiriac C."/>
            <person name="Salcher M."/>
            <person name="Ghai R."/>
            <person name="Kavagutti S V."/>
        </authorList>
    </citation>
    <scope>NUCLEOTIDE SEQUENCE</scope>
</reference>
<proteinExistence type="inferred from homology"/>
<dbReference type="GO" id="GO:0005524">
    <property type="term" value="F:ATP binding"/>
    <property type="evidence" value="ECO:0007669"/>
    <property type="project" value="UniProtKB-KW"/>
</dbReference>
<evidence type="ECO:0000313" key="15">
    <source>
        <dbReference type="EMBL" id="CAB5066947.1"/>
    </source>
</evidence>
<evidence type="ECO:0000256" key="10">
    <source>
        <dbReference type="ARBA" id="ARBA00048988"/>
    </source>
</evidence>
<comment type="catalytic activity">
    <reaction evidence="10">
        <text>ATP + H2O = ADP + phosphate + H(+)</text>
        <dbReference type="Rhea" id="RHEA:13065"/>
        <dbReference type="ChEBI" id="CHEBI:15377"/>
        <dbReference type="ChEBI" id="CHEBI:15378"/>
        <dbReference type="ChEBI" id="CHEBI:30616"/>
        <dbReference type="ChEBI" id="CHEBI:43474"/>
        <dbReference type="ChEBI" id="CHEBI:456216"/>
        <dbReference type="EC" id="5.6.2.4"/>
    </reaction>
</comment>
<dbReference type="InterPro" id="IPR014017">
    <property type="entry name" value="DNA_helicase_UvrD-like_C"/>
</dbReference>
<sequence>MTVEGSVDEGEGVDLARLLVRLDPDQRAAVTAPPGPVAVIAGAGSGKTRVLTNRIAYRIATKSAEPSHTVAFTFTRQAAAELQRRLAREGVEQSVVAGTFHSVAYRILRRRWEDRGRHEPPTLSTNRIEVLTEQLRGDRRLAAVTATEIEWARARLIGPKDYPRAATSAGRRPGADVEQVAKLFADFEAYKRKRRILDFDDLLSECTAEIRRPGVADAISWWHRHLHVDEFQDINPLQYEFLEALRNGGDDLFIVGDPAQAIYGWNGSDSGLLDAVRNGPLRPITIELTTNYRSTPEVVDAGDRVLASNRVGGVHRADRPSGRQIITVSCRDEAEESRRLVVLANELRPPGARWSSVAVLGRTHEILRQAAVAFAAAGIPTRTVTRRGIAGAAGNDPLRPARSAGDSHDLHAWAIDLAWPGAGTEGSDTVGDDGPGRGETDPDDGSTPAGDPLDPVRRAIDTVRAFEETGGGDGRAFAAWMDLNNVESAVEGDAVELVTMHAAKGREWSTVIVAGIDSVGMPAPIASRSAARAEEARLLYVALTRAADRLAITWAEKRGGKKAGRSPLLPDLALREPDASDVPVLLPERPRPAAAAAPTADPGAAVMARLRNWRAAAARAAGVPAAFLLDDRSLDRIVATMPVTQDDLAAIDGIGPLLARRFAGRILPLLSEPGGSRPAAQ</sequence>
<dbReference type="InterPro" id="IPR014016">
    <property type="entry name" value="UvrD-like_ATP-bd"/>
</dbReference>
<evidence type="ECO:0000256" key="9">
    <source>
        <dbReference type="ARBA" id="ARBA00034808"/>
    </source>
</evidence>
<evidence type="ECO:0000256" key="6">
    <source>
        <dbReference type="ARBA" id="ARBA00023125"/>
    </source>
</evidence>
<organism evidence="14">
    <name type="scientific">freshwater metagenome</name>
    <dbReference type="NCBI Taxonomy" id="449393"/>
    <lineage>
        <taxon>unclassified sequences</taxon>
        <taxon>metagenomes</taxon>
        <taxon>ecological metagenomes</taxon>
    </lineage>
</organism>
<dbReference type="SUPFAM" id="SSF52540">
    <property type="entry name" value="P-loop containing nucleoside triphosphate hydrolases"/>
    <property type="match status" value="1"/>
</dbReference>
<dbReference type="InterPro" id="IPR027417">
    <property type="entry name" value="P-loop_NTPase"/>
</dbReference>
<keyword evidence="6" id="KW-0238">DNA-binding</keyword>
<dbReference type="EMBL" id="CAEZYY010000024">
    <property type="protein sequence ID" value="CAB4761340.1"/>
    <property type="molecule type" value="Genomic_DNA"/>
</dbReference>
<dbReference type="InterPro" id="IPR010997">
    <property type="entry name" value="HRDC-like_sf"/>
</dbReference>
<dbReference type="Pfam" id="PF13361">
    <property type="entry name" value="UvrD_C"/>
    <property type="match status" value="2"/>
</dbReference>
<dbReference type="Gene3D" id="3.40.50.300">
    <property type="entry name" value="P-loop containing nucleotide triphosphate hydrolases"/>
    <property type="match status" value="3"/>
</dbReference>
<dbReference type="Pfam" id="PF00570">
    <property type="entry name" value="HRDC"/>
    <property type="match status" value="1"/>
</dbReference>
<evidence type="ECO:0000259" key="13">
    <source>
        <dbReference type="PROSITE" id="PS51198"/>
    </source>
</evidence>
<evidence type="ECO:0000256" key="1">
    <source>
        <dbReference type="ARBA" id="ARBA00009922"/>
    </source>
</evidence>
<dbReference type="EMBL" id="CAFBQP010000088">
    <property type="protein sequence ID" value="CAB5066947.1"/>
    <property type="molecule type" value="Genomic_DNA"/>
</dbReference>
<evidence type="ECO:0000256" key="3">
    <source>
        <dbReference type="ARBA" id="ARBA00022801"/>
    </source>
</evidence>
<dbReference type="GO" id="GO:0000725">
    <property type="term" value="P:recombinational repair"/>
    <property type="evidence" value="ECO:0007669"/>
    <property type="project" value="TreeGrafter"/>
</dbReference>
<evidence type="ECO:0000256" key="2">
    <source>
        <dbReference type="ARBA" id="ARBA00022741"/>
    </source>
</evidence>
<dbReference type="InterPro" id="IPR002121">
    <property type="entry name" value="HRDC_dom"/>
</dbReference>
<dbReference type="CDD" id="cd17932">
    <property type="entry name" value="DEXQc_UvrD"/>
    <property type="match status" value="1"/>
</dbReference>
<dbReference type="Gene3D" id="1.10.150.80">
    <property type="entry name" value="HRDC domain"/>
    <property type="match status" value="1"/>
</dbReference>
<comment type="catalytic activity">
    <reaction evidence="8">
        <text>Couples ATP hydrolysis with the unwinding of duplex DNA by translocating in the 3'-5' direction.</text>
        <dbReference type="EC" id="5.6.2.4"/>
    </reaction>
</comment>
<evidence type="ECO:0000256" key="4">
    <source>
        <dbReference type="ARBA" id="ARBA00022806"/>
    </source>
</evidence>
<evidence type="ECO:0000256" key="8">
    <source>
        <dbReference type="ARBA" id="ARBA00034617"/>
    </source>
</evidence>
<evidence type="ECO:0000256" key="5">
    <source>
        <dbReference type="ARBA" id="ARBA00022840"/>
    </source>
</evidence>
<feature type="region of interest" description="Disordered" evidence="11">
    <location>
        <begin position="421"/>
        <end position="454"/>
    </location>
</feature>
<dbReference type="InterPro" id="IPR000212">
    <property type="entry name" value="DNA_helicase_UvrD/REP"/>
</dbReference>
<name>A0A6J6UNH3_9ZZZZ</name>
<dbReference type="PANTHER" id="PTHR11070:SF2">
    <property type="entry name" value="ATP-DEPENDENT DNA HELICASE SRS2"/>
    <property type="match status" value="1"/>
</dbReference>
<dbReference type="EC" id="5.6.2.4" evidence="9"/>
<evidence type="ECO:0000256" key="7">
    <source>
        <dbReference type="ARBA" id="ARBA00023235"/>
    </source>
</evidence>
<keyword evidence="2" id="KW-0547">Nucleotide-binding</keyword>
<keyword evidence="5" id="KW-0067">ATP-binding</keyword>
<dbReference type="InterPro" id="IPR013986">
    <property type="entry name" value="DExx_box_DNA_helicase_dom_sf"/>
</dbReference>
<dbReference type="GO" id="GO:0003677">
    <property type="term" value="F:DNA binding"/>
    <property type="evidence" value="ECO:0007669"/>
    <property type="project" value="InterPro"/>
</dbReference>
<keyword evidence="7" id="KW-0413">Isomerase</keyword>
<protein>
    <recommendedName>
        <fullName evidence="9">DNA 3'-5' helicase</fullName>
        <ecNumber evidence="9">5.6.2.4</ecNumber>
    </recommendedName>
</protein>
<dbReference type="SUPFAM" id="SSF47819">
    <property type="entry name" value="HRDC-like"/>
    <property type="match status" value="1"/>
</dbReference>